<dbReference type="InterPro" id="IPR002915">
    <property type="entry name" value="DeoC/FbaB/LacD_aldolase"/>
</dbReference>
<dbReference type="NCBIfam" id="NF009065">
    <property type="entry name" value="PRK12399.1"/>
    <property type="match status" value="1"/>
</dbReference>
<dbReference type="Pfam" id="PF01791">
    <property type="entry name" value="DeoC"/>
    <property type="match status" value="1"/>
</dbReference>
<sequence length="334" mass="36930">MKKISKGKYTALNKLSDKDGIIAALAIDQRGSLRKMIGTAKGEEATEQELSDFKTLVSKTLTPYASSILLDPEFGLPAGRSRDANCGLITSYEKTGYDVTEAGRLPDLLPLWSAKRIREENSDAVKILVYYDADEGEEINDKKKAFVERVGSECVAEDIPFFLELLTYDANVSDKAEYAKLKPDKVIKAVKEFTQARYNVDVLKLEVPVDMSRVEGIGENPQAYTADEAKSYFRQLDEATTVPYIFLSAGVTAELFQKTLIFAHEAGSRFNGVLCGRATWRDGIDAYGKQGEKGAIEWLSTVGKKNIDDLNRVLAESAKPWYDAYGGKDKITVG</sequence>
<evidence type="ECO:0000256" key="5">
    <source>
        <dbReference type="ARBA" id="ARBA00023239"/>
    </source>
</evidence>
<dbReference type="SUPFAM" id="SSF51569">
    <property type="entry name" value="Aldolase"/>
    <property type="match status" value="1"/>
</dbReference>
<comment type="pathway">
    <text evidence="2 6">Carbohydrate metabolism; D-tagatose 6-phosphate degradation; D-glyceraldehyde 3-phosphate and glycerone phosphate from D-tagatose 6-phosphate: step 2/2.</text>
</comment>
<dbReference type="Proteomes" id="UP001203004">
    <property type="component" value="Unassembled WGS sequence"/>
</dbReference>
<organism evidence="7 8">
    <name type="scientific">Sporolactobacillus mangiferae</name>
    <dbReference type="NCBI Taxonomy" id="2940498"/>
    <lineage>
        <taxon>Bacteria</taxon>
        <taxon>Bacillati</taxon>
        <taxon>Bacillota</taxon>
        <taxon>Bacilli</taxon>
        <taxon>Bacillales</taxon>
        <taxon>Sporolactobacillaceae</taxon>
        <taxon>Sporolactobacillus</taxon>
    </lineage>
</organism>
<keyword evidence="8" id="KW-1185">Reference proteome</keyword>
<dbReference type="NCBIfam" id="TIGR01232">
    <property type="entry name" value="lacD"/>
    <property type="match status" value="1"/>
</dbReference>
<dbReference type="InterPro" id="IPR013785">
    <property type="entry name" value="Aldolase_TIM"/>
</dbReference>
<protein>
    <recommendedName>
        <fullName evidence="6">Tagatose 1,6-diphosphate aldolase</fullName>
        <ecNumber evidence="6">4.1.2.40</ecNumber>
    </recommendedName>
    <alternativeName>
        <fullName evidence="6">D-tagatose-1,6-bisphosphate aldolase</fullName>
    </alternativeName>
    <alternativeName>
        <fullName evidence="6">Tagatose-bisphosphate aldolase</fullName>
    </alternativeName>
</protein>
<dbReference type="RefSeq" id="WP_249102967.1">
    <property type="nucleotide sequence ID" value="NZ_JAMAST010000022.1"/>
</dbReference>
<comment type="catalytic activity">
    <reaction evidence="1 6">
        <text>D-tagatofuranose 1,6-bisphosphate = D-glyceraldehyde 3-phosphate + dihydroxyacetone phosphate</text>
        <dbReference type="Rhea" id="RHEA:22948"/>
        <dbReference type="ChEBI" id="CHEBI:57642"/>
        <dbReference type="ChEBI" id="CHEBI:58694"/>
        <dbReference type="ChEBI" id="CHEBI:59776"/>
        <dbReference type="EC" id="4.1.2.40"/>
    </reaction>
</comment>
<accession>A0ABT0MD16</accession>
<dbReference type="InterPro" id="IPR005927">
    <property type="entry name" value="Tag_1.6-dipho_adolase"/>
</dbReference>
<dbReference type="PANTHER" id="PTHR39340">
    <property type="entry name" value="SULFOFRUCTOSEPHOSPHATE ALDOLASE"/>
    <property type="match status" value="1"/>
</dbReference>
<gene>
    <name evidence="6 7" type="primary">lacD</name>
    <name evidence="7" type="ORF">M3N64_12685</name>
</gene>
<dbReference type="EMBL" id="JAMAST010000022">
    <property type="protein sequence ID" value="MCL1632777.1"/>
    <property type="molecule type" value="Genomic_DNA"/>
</dbReference>
<name>A0ABT0MD16_9BACL</name>
<evidence type="ECO:0000313" key="8">
    <source>
        <dbReference type="Proteomes" id="UP001203004"/>
    </source>
</evidence>
<comment type="caution">
    <text evidence="7">The sequence shown here is derived from an EMBL/GenBank/DDBJ whole genome shotgun (WGS) entry which is preliminary data.</text>
</comment>
<dbReference type="SMART" id="SM01133">
    <property type="entry name" value="DeoC"/>
    <property type="match status" value="1"/>
</dbReference>
<dbReference type="PANTHER" id="PTHR39340:SF1">
    <property type="entry name" value="SULFOFRUCTOSEPHOSPHATE ALDOLASE"/>
    <property type="match status" value="1"/>
</dbReference>
<dbReference type="GO" id="GO:0009025">
    <property type="term" value="F:tagatose-bisphosphate aldolase activity"/>
    <property type="evidence" value="ECO:0007669"/>
    <property type="project" value="UniProtKB-EC"/>
</dbReference>
<keyword evidence="5 6" id="KW-0456">Lyase</keyword>
<evidence type="ECO:0000313" key="7">
    <source>
        <dbReference type="EMBL" id="MCL1632777.1"/>
    </source>
</evidence>
<dbReference type="EC" id="4.1.2.40" evidence="6"/>
<evidence type="ECO:0000256" key="1">
    <source>
        <dbReference type="ARBA" id="ARBA00000567"/>
    </source>
</evidence>
<dbReference type="NCBIfam" id="NF009498">
    <property type="entry name" value="PRK12858.1"/>
    <property type="match status" value="1"/>
</dbReference>
<evidence type="ECO:0000256" key="3">
    <source>
        <dbReference type="ARBA" id="ARBA00008679"/>
    </source>
</evidence>
<reference evidence="7 8" key="1">
    <citation type="submission" date="2022-05" db="EMBL/GenBank/DDBJ databases">
        <title>Sporolactobacillus sp nov CPB3-1, isolated from tree bark (Mangifera indica L.).</title>
        <authorList>
            <person name="Phuengjayaem S."/>
            <person name="Tanasupawat S."/>
        </authorList>
    </citation>
    <scope>NUCLEOTIDE SEQUENCE [LARGE SCALE GENOMIC DNA]</scope>
    <source>
        <strain evidence="7 8">CPB3-1</strain>
    </source>
</reference>
<dbReference type="InterPro" id="IPR050552">
    <property type="entry name" value="LacD_aldolase"/>
</dbReference>
<comment type="similarity">
    <text evidence="3 6">Belongs to the aldolase LacD family.</text>
</comment>
<proteinExistence type="inferred from homology"/>
<dbReference type="Gene3D" id="3.20.20.70">
    <property type="entry name" value="Aldolase class I"/>
    <property type="match status" value="1"/>
</dbReference>
<keyword evidence="4 6" id="KW-0423">Lactose metabolism</keyword>
<dbReference type="HAMAP" id="MF_00734">
    <property type="entry name" value="LacD"/>
    <property type="match status" value="1"/>
</dbReference>
<evidence type="ECO:0000256" key="4">
    <source>
        <dbReference type="ARBA" id="ARBA00022736"/>
    </source>
</evidence>
<evidence type="ECO:0000256" key="6">
    <source>
        <dbReference type="HAMAP-Rule" id="MF_00734"/>
    </source>
</evidence>
<evidence type="ECO:0000256" key="2">
    <source>
        <dbReference type="ARBA" id="ARBA00005191"/>
    </source>
</evidence>